<keyword evidence="1" id="KW-0472">Membrane</keyword>
<keyword evidence="1" id="KW-1133">Transmembrane helix</keyword>
<gene>
    <name evidence="3" type="ORF">GFH48_35165</name>
</gene>
<organism evidence="3 4">
    <name type="scientific">Streptomyces fagopyri</name>
    <dbReference type="NCBI Taxonomy" id="2662397"/>
    <lineage>
        <taxon>Bacteria</taxon>
        <taxon>Bacillati</taxon>
        <taxon>Actinomycetota</taxon>
        <taxon>Actinomycetes</taxon>
        <taxon>Kitasatosporales</taxon>
        <taxon>Streptomycetaceae</taxon>
        <taxon>Streptomyces</taxon>
    </lineage>
</organism>
<dbReference type="AlphaFoldDB" id="A0A5Q0LPX9"/>
<dbReference type="Pfam" id="PF19803">
    <property type="entry name" value="DUF6286"/>
    <property type="match status" value="1"/>
</dbReference>
<reference evidence="3 4" key="1">
    <citation type="submission" date="2019-10" db="EMBL/GenBank/DDBJ databases">
        <title>A novel species.</title>
        <authorList>
            <person name="Gao J."/>
        </authorList>
    </citation>
    <scope>NUCLEOTIDE SEQUENCE [LARGE SCALE GENOMIC DNA]</scope>
    <source>
        <strain evidence="3 4">QMT-28</strain>
    </source>
</reference>
<sequence>MVALIVSVVVGALLYDVIAVRAGHRAGAWRTRLVEEVTTRPVDDPWLLATGAVAVVLGLWLLILAITPGLRRLLPLRAPEDSPELGAWLDRRGAALVLRDAAMRVPGISRARVRVGRHRVIARAEVGFRDMATVRDELSQALRKQCRQLALAHTPRLTIRLRHHTH</sequence>
<protein>
    <recommendedName>
        <fullName evidence="2">DUF6286 domain-containing protein</fullName>
    </recommendedName>
</protein>
<evidence type="ECO:0000256" key="1">
    <source>
        <dbReference type="SAM" id="Phobius"/>
    </source>
</evidence>
<accession>A0A5Q0LPX9</accession>
<evidence type="ECO:0000313" key="3">
    <source>
        <dbReference type="EMBL" id="QFZ79100.1"/>
    </source>
</evidence>
<dbReference type="Proteomes" id="UP000326179">
    <property type="component" value="Chromosome"/>
</dbReference>
<name>A0A5Q0LPX9_9ACTN</name>
<dbReference type="EMBL" id="CP045643">
    <property type="protein sequence ID" value="QFZ79100.1"/>
    <property type="molecule type" value="Genomic_DNA"/>
</dbReference>
<keyword evidence="4" id="KW-1185">Reference proteome</keyword>
<dbReference type="InterPro" id="IPR046253">
    <property type="entry name" value="DUF6286"/>
</dbReference>
<dbReference type="KEGG" id="sfy:GFH48_35165"/>
<keyword evidence="1" id="KW-0812">Transmembrane</keyword>
<feature type="domain" description="DUF6286" evidence="2">
    <location>
        <begin position="56"/>
        <end position="162"/>
    </location>
</feature>
<evidence type="ECO:0000313" key="4">
    <source>
        <dbReference type="Proteomes" id="UP000326179"/>
    </source>
</evidence>
<proteinExistence type="predicted"/>
<feature type="transmembrane region" description="Helical" evidence="1">
    <location>
        <begin position="46"/>
        <end position="67"/>
    </location>
</feature>
<evidence type="ECO:0000259" key="2">
    <source>
        <dbReference type="Pfam" id="PF19803"/>
    </source>
</evidence>